<gene>
    <name evidence="1" type="ORF">SAMN05216266_12336</name>
</gene>
<proteinExistence type="predicted"/>
<sequence length="63" mass="6615">MTSQEASREIAVLDQVPALLAVLSTLATNVLDEHINEADECVACGAAWPCERVVLAAHNLGAL</sequence>
<dbReference type="STRING" id="490629.SAMN05216266_12336"/>
<organism evidence="1 2">
    <name type="scientific">Amycolatopsis marina</name>
    <dbReference type="NCBI Taxonomy" id="490629"/>
    <lineage>
        <taxon>Bacteria</taxon>
        <taxon>Bacillati</taxon>
        <taxon>Actinomycetota</taxon>
        <taxon>Actinomycetes</taxon>
        <taxon>Pseudonocardiales</taxon>
        <taxon>Pseudonocardiaceae</taxon>
        <taxon>Amycolatopsis</taxon>
    </lineage>
</organism>
<dbReference type="EMBL" id="FOKG01000023">
    <property type="protein sequence ID" value="SFB59109.1"/>
    <property type="molecule type" value="Genomic_DNA"/>
</dbReference>
<dbReference type="OrthoDB" id="5194728at2"/>
<keyword evidence="2" id="KW-1185">Reference proteome</keyword>
<name>A0A1I1C8Z1_9PSEU</name>
<dbReference type="RefSeq" id="WP_091677672.1">
    <property type="nucleotide sequence ID" value="NZ_FOKG01000023.1"/>
</dbReference>
<dbReference type="Proteomes" id="UP000243799">
    <property type="component" value="Unassembled WGS sequence"/>
</dbReference>
<evidence type="ECO:0000313" key="1">
    <source>
        <dbReference type="EMBL" id="SFB59109.1"/>
    </source>
</evidence>
<evidence type="ECO:0000313" key="2">
    <source>
        <dbReference type="Proteomes" id="UP000243799"/>
    </source>
</evidence>
<protein>
    <submittedName>
        <fullName evidence="1">Uncharacterized protein</fullName>
    </submittedName>
</protein>
<dbReference type="AlphaFoldDB" id="A0A1I1C8Z1"/>
<accession>A0A1I1C8Z1</accession>
<reference evidence="2" key="1">
    <citation type="submission" date="2016-10" db="EMBL/GenBank/DDBJ databases">
        <authorList>
            <person name="Varghese N."/>
            <person name="Submissions S."/>
        </authorList>
    </citation>
    <scope>NUCLEOTIDE SEQUENCE [LARGE SCALE GENOMIC DNA]</scope>
    <source>
        <strain evidence="2">CGMCC 4.3568</strain>
    </source>
</reference>